<organism evidence="1 2">
    <name type="scientific">Puccinia triticina</name>
    <dbReference type="NCBI Taxonomy" id="208348"/>
    <lineage>
        <taxon>Eukaryota</taxon>
        <taxon>Fungi</taxon>
        <taxon>Dikarya</taxon>
        <taxon>Basidiomycota</taxon>
        <taxon>Pucciniomycotina</taxon>
        <taxon>Pucciniomycetes</taxon>
        <taxon>Pucciniales</taxon>
        <taxon>Pucciniaceae</taxon>
        <taxon>Puccinia</taxon>
    </lineage>
</organism>
<name>A0ABY7CJ10_9BASI</name>
<dbReference type="EMBL" id="CP110425">
    <property type="protein sequence ID" value="WAQ85214.1"/>
    <property type="molecule type" value="Genomic_DNA"/>
</dbReference>
<evidence type="ECO:0000313" key="1">
    <source>
        <dbReference type="EMBL" id="WAQ85214.1"/>
    </source>
</evidence>
<dbReference type="GeneID" id="77810481"/>
<dbReference type="Proteomes" id="UP001164743">
    <property type="component" value="Chromosome 5A"/>
</dbReference>
<dbReference type="RefSeq" id="XP_053020769.1">
    <property type="nucleotide sequence ID" value="XM_053169586.1"/>
</dbReference>
<protein>
    <submittedName>
        <fullName evidence="1">Uncharacterized protein</fullName>
    </submittedName>
</protein>
<sequence length="173" mass="18918">MNASNGPPPGTSLADYQYQLACGYVPPTPKQPSGPYLAAPSVFTQQQSALNKKQLAIEKRLDDLLAATETASELKNAVVRQSDLNERLRPIENHLKMITTSDDSNLTPLGRKDDSRYIRSSRKDFASFSAGASIIEPLTSPTWTHHRKIPWVPAGPSMELRAKLLSDCLGQSG</sequence>
<accession>A0ABY7CJ10</accession>
<proteinExistence type="predicted"/>
<keyword evidence="2" id="KW-1185">Reference proteome</keyword>
<evidence type="ECO:0000313" key="2">
    <source>
        <dbReference type="Proteomes" id="UP001164743"/>
    </source>
</evidence>
<reference evidence="1" key="1">
    <citation type="submission" date="2022-10" db="EMBL/GenBank/DDBJ databases">
        <title>Puccinia triticina Genome sequencing and assembly.</title>
        <authorList>
            <person name="Li C."/>
        </authorList>
    </citation>
    <scope>NUCLEOTIDE SEQUENCE</scope>
    <source>
        <strain evidence="1">Pt15</strain>
    </source>
</reference>
<gene>
    <name evidence="1" type="ORF">PtA15_5A788</name>
</gene>